<dbReference type="Pfam" id="PF26078">
    <property type="entry name" value="Baseplate_J_M"/>
    <property type="match status" value="1"/>
</dbReference>
<dbReference type="Pfam" id="PF26079">
    <property type="entry name" value="Baseplate_J_C"/>
    <property type="match status" value="1"/>
</dbReference>
<dbReference type="RefSeq" id="WP_044205673.1">
    <property type="nucleotide sequence ID" value="NZ_JQOF01000009.1"/>
</dbReference>
<dbReference type="InterPro" id="IPR058530">
    <property type="entry name" value="Baseplate_J-like_C"/>
</dbReference>
<proteinExistence type="predicted"/>
<gene>
    <name evidence="3" type="ORF">KU75_12815</name>
</gene>
<dbReference type="EMBL" id="JQOF01000009">
    <property type="protein sequence ID" value="KGA41211.1"/>
    <property type="molecule type" value="Genomic_DNA"/>
</dbReference>
<organism evidence="3 4">
    <name type="scientific">Pectobacterium odoriferum</name>
    <dbReference type="NCBI Taxonomy" id="78398"/>
    <lineage>
        <taxon>Bacteria</taxon>
        <taxon>Pseudomonadati</taxon>
        <taxon>Pseudomonadota</taxon>
        <taxon>Gammaproteobacteria</taxon>
        <taxon>Enterobacterales</taxon>
        <taxon>Pectobacteriaceae</taxon>
        <taxon>Pectobacterium</taxon>
    </lineage>
</organism>
<dbReference type="InterPro" id="IPR058531">
    <property type="entry name" value="Baseplate_J_M"/>
</dbReference>
<dbReference type="Proteomes" id="UP000029447">
    <property type="component" value="Unassembled WGS sequence"/>
</dbReference>
<accession>A0ABR4VPG7</accession>
<dbReference type="PANTHER" id="PTHR35862:SF1">
    <property type="entry name" value="FELS-2 PROPHAGE PROTEIN"/>
    <property type="match status" value="1"/>
</dbReference>
<evidence type="ECO:0000313" key="4">
    <source>
        <dbReference type="Proteomes" id="UP000029447"/>
    </source>
</evidence>
<sequence length="303" mass="32659">MSGLIDLSLLPAPDVVETLDYETLYAERKAMFIALFPIEQRDAITRTLSLESEPLTKLLQLSVYHELLLRQRVNEAASATMLAYAAGTDLDQLAANVNVQRLVITAEDTEAIPPIEAVMESDADLRTRTQQAFEGLSVAGPTAAYEFHARSADGRVADASAVSPSPAAVTVTVLSREGNGSTSDELLQAVDAALNAENVRPVADRVTVQSAVIIPYEIAATLYVYPGPEAEPIRIAAEARLQTYITAQHRLGRDIRRSAIFAALHVEGVQRVDLESPAADIVLDKSQASYCANWVLNIGGSDE</sequence>
<dbReference type="PANTHER" id="PTHR35862">
    <property type="entry name" value="FELS-2 PROPHAGE PROTEIN"/>
    <property type="match status" value="1"/>
</dbReference>
<feature type="domain" description="Baseplate J-like central" evidence="1">
    <location>
        <begin position="138"/>
        <end position="209"/>
    </location>
</feature>
<comment type="caution">
    <text evidence="3">The sequence shown here is derived from an EMBL/GenBank/DDBJ whole genome shotgun (WGS) entry which is preliminary data.</text>
</comment>
<protein>
    <submittedName>
        <fullName evidence="3">Baseplate assembly protein</fullName>
    </submittedName>
</protein>
<evidence type="ECO:0000259" key="1">
    <source>
        <dbReference type="Pfam" id="PF26078"/>
    </source>
</evidence>
<evidence type="ECO:0000259" key="2">
    <source>
        <dbReference type="Pfam" id="PF26079"/>
    </source>
</evidence>
<evidence type="ECO:0000313" key="3">
    <source>
        <dbReference type="EMBL" id="KGA41211.1"/>
    </source>
</evidence>
<dbReference type="PIRSF" id="PIRSF020481">
    <property type="entry name" value="BAP"/>
    <property type="match status" value="1"/>
</dbReference>
<keyword evidence="4" id="KW-1185">Reference proteome</keyword>
<reference evidence="3 4" key="1">
    <citation type="submission" date="2014-08" db="EMBL/GenBank/DDBJ databases">
        <title>Genome sequences of NCPPB Pectobacterium isolates.</title>
        <authorList>
            <person name="Glover R.H."/>
            <person name="Sapp M."/>
            <person name="Elphinstone J."/>
        </authorList>
    </citation>
    <scope>NUCLEOTIDE SEQUENCE [LARGE SCALE GENOMIC DNA]</scope>
    <source>
        <strain evidence="3 4">NCPPB3841</strain>
    </source>
</reference>
<dbReference type="InterPro" id="IPR052726">
    <property type="entry name" value="Phage_Baseplate_Hub"/>
</dbReference>
<feature type="domain" description="Baseplate J-like C-terminal" evidence="2">
    <location>
        <begin position="216"/>
        <end position="287"/>
    </location>
</feature>
<dbReference type="InterPro" id="IPR014507">
    <property type="entry name" value="Baseplate_assembly_J_pred"/>
</dbReference>
<name>A0ABR4VPG7_9GAMM</name>